<dbReference type="SUPFAM" id="SSF48334">
    <property type="entry name" value="DNA repair protein MutS, domain III"/>
    <property type="match status" value="1"/>
</dbReference>
<evidence type="ECO:0000313" key="6">
    <source>
        <dbReference type="EMBL" id="QHT07609.1"/>
    </source>
</evidence>
<organism evidence="6">
    <name type="scientific">viral metagenome</name>
    <dbReference type="NCBI Taxonomy" id="1070528"/>
    <lineage>
        <taxon>unclassified sequences</taxon>
        <taxon>metagenomes</taxon>
        <taxon>organismal metagenomes</taxon>
    </lineage>
</organism>
<keyword evidence="1" id="KW-0547">Nucleotide-binding</keyword>
<keyword evidence="4" id="KW-0472">Membrane</keyword>
<dbReference type="PANTHER" id="PTHR11361:SF34">
    <property type="entry name" value="DNA MISMATCH REPAIR PROTEIN MSH1, MITOCHONDRIAL"/>
    <property type="match status" value="1"/>
</dbReference>
<accession>A0A6C0CV74</accession>
<dbReference type="InterPro" id="IPR045076">
    <property type="entry name" value="MutS"/>
</dbReference>
<dbReference type="InterPro" id="IPR036187">
    <property type="entry name" value="DNA_mismatch_repair_MutS_sf"/>
</dbReference>
<keyword evidence="4" id="KW-0812">Transmembrane</keyword>
<dbReference type="GO" id="GO:0140664">
    <property type="term" value="F:ATP-dependent DNA damage sensor activity"/>
    <property type="evidence" value="ECO:0007669"/>
    <property type="project" value="InterPro"/>
</dbReference>
<dbReference type="GO" id="GO:0030983">
    <property type="term" value="F:mismatched DNA binding"/>
    <property type="evidence" value="ECO:0007669"/>
    <property type="project" value="InterPro"/>
</dbReference>
<dbReference type="PANTHER" id="PTHR11361">
    <property type="entry name" value="DNA MISMATCH REPAIR PROTEIN MUTS FAMILY MEMBER"/>
    <property type="match status" value="1"/>
</dbReference>
<dbReference type="GO" id="GO:0005524">
    <property type="term" value="F:ATP binding"/>
    <property type="evidence" value="ECO:0007669"/>
    <property type="project" value="UniProtKB-KW"/>
</dbReference>
<dbReference type="Gene3D" id="3.40.50.300">
    <property type="entry name" value="P-loop containing nucleotide triphosphate hydrolases"/>
    <property type="match status" value="1"/>
</dbReference>
<protein>
    <recommendedName>
        <fullName evidence="5">DNA mismatch repair proteins mutS family domain-containing protein</fullName>
    </recommendedName>
</protein>
<dbReference type="Pfam" id="PF00488">
    <property type="entry name" value="MutS_V"/>
    <property type="match status" value="1"/>
</dbReference>
<dbReference type="AlphaFoldDB" id="A0A6C0CV74"/>
<dbReference type="PIRSF" id="PIRSF037677">
    <property type="entry name" value="DNA_mis_repair_Msh6"/>
    <property type="match status" value="1"/>
</dbReference>
<dbReference type="EMBL" id="MN739483">
    <property type="protein sequence ID" value="QHT07609.1"/>
    <property type="molecule type" value="Genomic_DNA"/>
</dbReference>
<feature type="transmembrane region" description="Helical" evidence="4">
    <location>
        <begin position="156"/>
        <end position="176"/>
    </location>
</feature>
<name>A0A6C0CV74_9ZZZZ</name>
<proteinExistence type="predicted"/>
<dbReference type="InterPro" id="IPR017261">
    <property type="entry name" value="DNA_mismatch_repair_MutS/MSH"/>
</dbReference>
<keyword evidence="2" id="KW-0067">ATP-binding</keyword>
<reference evidence="6" key="1">
    <citation type="journal article" date="2020" name="Nature">
        <title>Giant virus diversity and host interactions through global metagenomics.</title>
        <authorList>
            <person name="Schulz F."/>
            <person name="Roux S."/>
            <person name="Paez-Espino D."/>
            <person name="Jungbluth S."/>
            <person name="Walsh D.A."/>
            <person name="Denef V.J."/>
            <person name="McMahon K.D."/>
            <person name="Konstantinidis K.T."/>
            <person name="Eloe-Fadrosh E.A."/>
            <person name="Kyrpides N.C."/>
            <person name="Woyke T."/>
        </authorList>
    </citation>
    <scope>NUCLEOTIDE SEQUENCE</scope>
    <source>
        <strain evidence="6">GVMAG-M-3300021964-36</strain>
    </source>
</reference>
<keyword evidence="3" id="KW-0238">DNA-binding</keyword>
<evidence type="ECO:0000256" key="2">
    <source>
        <dbReference type="ARBA" id="ARBA00022840"/>
    </source>
</evidence>
<dbReference type="InterPro" id="IPR000432">
    <property type="entry name" value="DNA_mismatch_repair_MutS_C"/>
</dbReference>
<evidence type="ECO:0000256" key="4">
    <source>
        <dbReference type="SAM" id="Phobius"/>
    </source>
</evidence>
<keyword evidence="4" id="KW-1133">Transmembrane helix</keyword>
<evidence type="ECO:0000256" key="3">
    <source>
        <dbReference type="ARBA" id="ARBA00023125"/>
    </source>
</evidence>
<sequence>MIKRFFVTDTFQPSNQDIIHSCDKTYQLKPLEKTVEVGNDLFNDLEVFHPYDNESMDATLSHIFSATKTLGGQNYIEDLLKTPQHDLKILNDRKHCLASIHSINNEVDYRSLEQDFLWIYSDKDDTINDLLNGIYFNNFILKRLNESESILTSYNIYKICISPTIGILSPFLYFILPYAVLKYKFGSTFNLSFKTYIKLLWKSFYSSSSIYSLFGSNGKMLSRIQSFTYLLSFCFYFQGIINSTQIAMTTNKIIKYICDKMNNAIIFLQQALTVIERNKEILHSYQTSLVSEPFQEMNASLLTFLSNYTPYTKFTIFSHFGKLLKFYKTIKPTLFLPIINRFYLIDALDTINAVKSKLGLCYPTYIAYEGSPLLVMNDAWNIHIDSSKAIKNTFVGKNTIITGPNAGGKSTFIKMMCTNALLSQTLCVSASSSIQITPFHLISSQINIPDCKGHESLFEAEMNRCLYNLRAIEQYAHAPCFVVMDEIFNSTNVVEAISGAYAILENISKNKNTICMITTHLNYLTNLRKTSSFECYCMSVKIDKNDENQVVNDECISIQYPYVIKKGVSKQYIALELLRDKGFDPTIIKKALEIKSKFV</sequence>
<feature type="domain" description="DNA mismatch repair proteins mutS family" evidence="5">
    <location>
        <begin position="396"/>
        <end position="596"/>
    </location>
</feature>
<evidence type="ECO:0000256" key="1">
    <source>
        <dbReference type="ARBA" id="ARBA00022741"/>
    </source>
</evidence>
<dbReference type="InterPro" id="IPR027417">
    <property type="entry name" value="P-loop_NTPase"/>
</dbReference>
<dbReference type="GO" id="GO:0006298">
    <property type="term" value="P:mismatch repair"/>
    <property type="evidence" value="ECO:0007669"/>
    <property type="project" value="InterPro"/>
</dbReference>
<dbReference type="SUPFAM" id="SSF52540">
    <property type="entry name" value="P-loop containing nucleoside triphosphate hydrolases"/>
    <property type="match status" value="1"/>
</dbReference>
<evidence type="ECO:0000259" key="5">
    <source>
        <dbReference type="SMART" id="SM00534"/>
    </source>
</evidence>
<dbReference type="SMART" id="SM00534">
    <property type="entry name" value="MUTSac"/>
    <property type="match status" value="1"/>
</dbReference>